<keyword evidence="2" id="KW-1133">Transmembrane helix</keyword>
<evidence type="ECO:0000256" key="1">
    <source>
        <dbReference type="SAM" id="MobiDB-lite"/>
    </source>
</evidence>
<dbReference type="Proteomes" id="UP000315783">
    <property type="component" value="Unassembled WGS sequence"/>
</dbReference>
<keyword evidence="4" id="KW-1185">Reference proteome</keyword>
<feature type="compositionally biased region" description="Basic and acidic residues" evidence="1">
    <location>
        <begin position="198"/>
        <end position="226"/>
    </location>
</feature>
<feature type="transmembrane region" description="Helical" evidence="2">
    <location>
        <begin position="83"/>
        <end position="103"/>
    </location>
</feature>
<dbReference type="EMBL" id="SPUK01000001">
    <property type="protein sequence ID" value="TQW01029.1"/>
    <property type="molecule type" value="Genomic_DNA"/>
</dbReference>
<evidence type="ECO:0000313" key="3">
    <source>
        <dbReference type="EMBL" id="TQW01029.1"/>
    </source>
</evidence>
<protein>
    <submittedName>
        <fullName evidence="3">Uncharacterized protein</fullName>
    </submittedName>
</protein>
<feature type="compositionally biased region" description="Basic residues" evidence="1">
    <location>
        <begin position="140"/>
        <end position="155"/>
    </location>
</feature>
<proteinExistence type="predicted"/>
<evidence type="ECO:0000313" key="4">
    <source>
        <dbReference type="Proteomes" id="UP000315783"/>
    </source>
</evidence>
<keyword evidence="2" id="KW-0812">Transmembrane</keyword>
<feature type="transmembrane region" description="Helical" evidence="2">
    <location>
        <begin position="265"/>
        <end position="298"/>
    </location>
</feature>
<name>A0A545VH21_9HYPO</name>
<gene>
    <name evidence="3" type="ORF">IF1G_00960</name>
</gene>
<keyword evidence="2" id="KW-0472">Membrane</keyword>
<dbReference type="AlphaFoldDB" id="A0A545VH21"/>
<feature type="region of interest" description="Disordered" evidence="1">
    <location>
        <begin position="129"/>
        <end position="241"/>
    </location>
</feature>
<sequence>MARLHFLTLAMQPYSRSTDATFMASVAPIAKRVDTVAMMDMASGPRSLQSRSMRRMRALITRQPGKGQHICSKRRRHPRPDEASHLFVFVFFVFVFTSSPALVVSRHDHDPVALDGNGVCHGGHLFHAGQRAEQHQQARGVHRRRRQRRRRRQLRHPPGGGARAPLEKPQEAAARGHRQSLADNGGAHDGQPVPAVDPRADRVREGDGGEAPRQRVDGHGQQRVGEDGGEEQDGAKFEEARVPRRQRVRHVELVFETAPVQEAAAVAAAAAAAAAAAVGVVIVVVVVNHGGVWLRGVVAQRRRRRRRAAEERLRLARRMCVVGMHDQ</sequence>
<accession>A0A545VH21</accession>
<reference evidence="3 4" key="1">
    <citation type="journal article" date="2019" name="Appl. Microbiol. Biotechnol.">
        <title>Genome sequence of Isaria javanica and comparative genome analysis insights into family S53 peptidase evolution in fungal entomopathogens.</title>
        <authorList>
            <person name="Lin R."/>
            <person name="Zhang X."/>
            <person name="Xin B."/>
            <person name="Zou M."/>
            <person name="Gao Y."/>
            <person name="Qin F."/>
            <person name="Hu Q."/>
            <person name="Xie B."/>
            <person name="Cheng X."/>
        </authorList>
    </citation>
    <scope>NUCLEOTIDE SEQUENCE [LARGE SCALE GENOMIC DNA]</scope>
    <source>
        <strain evidence="3 4">IJ1G</strain>
    </source>
</reference>
<comment type="caution">
    <text evidence="3">The sequence shown here is derived from an EMBL/GenBank/DDBJ whole genome shotgun (WGS) entry which is preliminary data.</text>
</comment>
<evidence type="ECO:0000256" key="2">
    <source>
        <dbReference type="SAM" id="Phobius"/>
    </source>
</evidence>
<organism evidence="3 4">
    <name type="scientific">Cordyceps javanica</name>
    <dbReference type="NCBI Taxonomy" id="43265"/>
    <lineage>
        <taxon>Eukaryota</taxon>
        <taxon>Fungi</taxon>
        <taxon>Dikarya</taxon>
        <taxon>Ascomycota</taxon>
        <taxon>Pezizomycotina</taxon>
        <taxon>Sordariomycetes</taxon>
        <taxon>Hypocreomycetidae</taxon>
        <taxon>Hypocreales</taxon>
        <taxon>Cordycipitaceae</taxon>
        <taxon>Cordyceps</taxon>
    </lineage>
</organism>